<evidence type="ECO:0000313" key="2">
    <source>
        <dbReference type="EMBL" id="CAB4836979.1"/>
    </source>
</evidence>
<organism evidence="2">
    <name type="scientific">freshwater metagenome</name>
    <dbReference type="NCBI Taxonomy" id="449393"/>
    <lineage>
        <taxon>unclassified sequences</taxon>
        <taxon>metagenomes</taxon>
        <taxon>ecological metagenomes</taxon>
    </lineage>
</organism>
<protein>
    <submittedName>
        <fullName evidence="2">Unannotated protein</fullName>
    </submittedName>
</protein>
<accession>A0A6J7AZA4</accession>
<dbReference type="AlphaFoldDB" id="A0A6J7AZA4"/>
<reference evidence="2" key="1">
    <citation type="submission" date="2020-05" db="EMBL/GenBank/DDBJ databases">
        <authorList>
            <person name="Chiriac C."/>
            <person name="Salcher M."/>
            <person name="Ghai R."/>
            <person name="Kavagutti S V."/>
        </authorList>
    </citation>
    <scope>NUCLEOTIDE SEQUENCE</scope>
</reference>
<feature type="compositionally biased region" description="Low complexity" evidence="1">
    <location>
        <begin position="107"/>
        <end position="130"/>
    </location>
</feature>
<dbReference type="EMBL" id="CAFABA010000279">
    <property type="protein sequence ID" value="CAB4836979.1"/>
    <property type="molecule type" value="Genomic_DNA"/>
</dbReference>
<feature type="compositionally biased region" description="Polar residues" evidence="1">
    <location>
        <begin position="131"/>
        <end position="140"/>
    </location>
</feature>
<feature type="region of interest" description="Disordered" evidence="1">
    <location>
        <begin position="94"/>
        <end position="223"/>
    </location>
</feature>
<feature type="compositionally biased region" description="Pro residues" evidence="1">
    <location>
        <begin position="176"/>
        <end position="186"/>
    </location>
</feature>
<proteinExistence type="predicted"/>
<name>A0A6J7AZA4_9ZZZZ</name>
<evidence type="ECO:0000256" key="1">
    <source>
        <dbReference type="SAM" id="MobiDB-lite"/>
    </source>
</evidence>
<sequence>MALAAIASACIHVRSHARGGDALMSTLNVGARNVASRAGSTHVSAITICVAPVDANHSLTTRDAGRSPTRTTVSGTLAVAKDGTRRIGSACATPLSPLRGSVRTGQPSRRMPAAWRAAPAPATTRPVLARSMTTPPSMRTSAARCQGALRGRPGGSSRERPSNGSRNARFRCTGPGWPPAAPPPAPRATSTACAPSERHPPRPAHVATPGSMKRRTAPPNNDN</sequence>
<gene>
    <name evidence="2" type="ORF">UFOPK3139_03427</name>
</gene>